<sequence length="68" mass="7797">MPQVYHSWKKQSAKSLSWGMLGISIIAAILWLSYGILLRNNVIILSNAIMGCLQLNLVYLKFIYQKKL</sequence>
<protein>
    <submittedName>
        <fullName evidence="2">SemiSWEET family transporter</fullName>
    </submittedName>
</protein>
<evidence type="ECO:0000313" key="3">
    <source>
        <dbReference type="Proteomes" id="UP000831290"/>
    </source>
</evidence>
<dbReference type="Pfam" id="PF03083">
    <property type="entry name" value="MtN3_slv"/>
    <property type="match status" value="1"/>
</dbReference>
<keyword evidence="1" id="KW-0812">Transmembrane</keyword>
<feature type="transmembrane region" description="Helical" evidence="1">
    <location>
        <begin position="16"/>
        <end position="37"/>
    </location>
</feature>
<dbReference type="AlphaFoldDB" id="A0A9E6ZP19"/>
<gene>
    <name evidence="2" type="ORF">MQE35_12975</name>
</gene>
<dbReference type="KEGG" id="fbm:MQE35_12975"/>
<dbReference type="EMBL" id="CP094358">
    <property type="protein sequence ID" value="UOB19499.1"/>
    <property type="molecule type" value="Genomic_DNA"/>
</dbReference>
<reference evidence="2" key="1">
    <citation type="submission" date="2022-03" db="EMBL/GenBank/DDBJ databases">
        <title>Description of Abyssus ytuae gen. nov., sp. nov., a novel member of the family Flavobacteriaceae isolated from the sediment of Mariana Trench.</title>
        <authorList>
            <person name="Zhang J."/>
            <person name="Xu X."/>
        </authorList>
    </citation>
    <scope>NUCLEOTIDE SEQUENCE</scope>
    <source>
        <strain evidence="2">MT3330</strain>
    </source>
</reference>
<dbReference type="Proteomes" id="UP000831290">
    <property type="component" value="Chromosome"/>
</dbReference>
<keyword evidence="3" id="KW-1185">Reference proteome</keyword>
<dbReference type="GO" id="GO:0016020">
    <property type="term" value="C:membrane"/>
    <property type="evidence" value="ECO:0007669"/>
    <property type="project" value="InterPro"/>
</dbReference>
<evidence type="ECO:0000313" key="2">
    <source>
        <dbReference type="EMBL" id="UOB19499.1"/>
    </source>
</evidence>
<keyword evidence="1" id="KW-1133">Transmembrane helix</keyword>
<keyword evidence="1" id="KW-0472">Membrane</keyword>
<dbReference type="InterPro" id="IPR004316">
    <property type="entry name" value="SWEET_rpt"/>
</dbReference>
<proteinExistence type="predicted"/>
<name>A0A9E6ZP19_9FLAO</name>
<dbReference type="Gene3D" id="1.20.1280.290">
    <property type="match status" value="1"/>
</dbReference>
<evidence type="ECO:0000256" key="1">
    <source>
        <dbReference type="SAM" id="Phobius"/>
    </source>
</evidence>
<feature type="transmembrane region" description="Helical" evidence="1">
    <location>
        <begin position="43"/>
        <end position="64"/>
    </location>
</feature>
<accession>A0A9E6ZP19</accession>
<organism evidence="2 3">
    <name type="scientific">Abyssalbus ytuae</name>
    <dbReference type="NCBI Taxonomy" id="2926907"/>
    <lineage>
        <taxon>Bacteria</taxon>
        <taxon>Pseudomonadati</taxon>
        <taxon>Bacteroidota</taxon>
        <taxon>Flavobacteriia</taxon>
        <taxon>Flavobacteriales</taxon>
        <taxon>Flavobacteriaceae</taxon>
        <taxon>Abyssalbus</taxon>
    </lineage>
</organism>